<name>A0ABQ9G7P2_9NEOP</name>
<organism evidence="2 3">
    <name type="scientific">Dryococelus australis</name>
    <dbReference type="NCBI Taxonomy" id="614101"/>
    <lineage>
        <taxon>Eukaryota</taxon>
        <taxon>Metazoa</taxon>
        <taxon>Ecdysozoa</taxon>
        <taxon>Arthropoda</taxon>
        <taxon>Hexapoda</taxon>
        <taxon>Insecta</taxon>
        <taxon>Pterygota</taxon>
        <taxon>Neoptera</taxon>
        <taxon>Polyneoptera</taxon>
        <taxon>Phasmatodea</taxon>
        <taxon>Verophasmatodea</taxon>
        <taxon>Anareolatae</taxon>
        <taxon>Phasmatidae</taxon>
        <taxon>Eurycanthinae</taxon>
        <taxon>Dryococelus</taxon>
    </lineage>
</organism>
<protein>
    <recommendedName>
        <fullName evidence="1">DUF4485 domain-containing protein</fullName>
    </recommendedName>
</protein>
<keyword evidence="3" id="KW-1185">Reference proteome</keyword>
<dbReference type="EMBL" id="JARBHB010000014">
    <property type="protein sequence ID" value="KAJ8868464.1"/>
    <property type="molecule type" value="Genomic_DNA"/>
</dbReference>
<accession>A0ABQ9G7P2</accession>
<proteinExistence type="predicted"/>
<dbReference type="Pfam" id="PF14846">
    <property type="entry name" value="DUF4485"/>
    <property type="match status" value="1"/>
</dbReference>
<reference evidence="2 3" key="1">
    <citation type="submission" date="2023-02" db="EMBL/GenBank/DDBJ databases">
        <title>LHISI_Scaffold_Assembly.</title>
        <authorList>
            <person name="Stuart O.P."/>
            <person name="Cleave R."/>
            <person name="Magrath M.J.L."/>
            <person name="Mikheyev A.S."/>
        </authorList>
    </citation>
    <scope>NUCLEOTIDE SEQUENCE [LARGE SCALE GENOMIC DNA]</scope>
    <source>
        <strain evidence="2">Daus_M_001</strain>
        <tissue evidence="2">Leg muscle</tissue>
    </source>
</reference>
<evidence type="ECO:0000259" key="1">
    <source>
        <dbReference type="Pfam" id="PF14846"/>
    </source>
</evidence>
<feature type="domain" description="DUF4485" evidence="1">
    <location>
        <begin position="5"/>
        <end position="57"/>
    </location>
</feature>
<comment type="caution">
    <text evidence="2">The sequence shown here is derived from an EMBL/GenBank/DDBJ whole genome shotgun (WGS) entry which is preliminary data.</text>
</comment>
<evidence type="ECO:0000313" key="3">
    <source>
        <dbReference type="Proteomes" id="UP001159363"/>
    </source>
</evidence>
<dbReference type="Proteomes" id="UP001159363">
    <property type="component" value="Chromosome 13"/>
</dbReference>
<dbReference type="InterPro" id="IPR027831">
    <property type="entry name" value="DUF4485"/>
</dbReference>
<gene>
    <name evidence="2" type="ORF">PR048_029992</name>
</gene>
<sequence>MNVSLQKWLGKLCAEPVTGQAAKEVRNLYMSNLVLQMQEGYIKSPFNSPPPVGKLKSPGDVFPPEKPITKEPAWLKAILRGTGADLLNTSKDGRVYMASRYLENGRGAMTYLAISTADEQPLFLTPSKM</sequence>
<evidence type="ECO:0000313" key="2">
    <source>
        <dbReference type="EMBL" id="KAJ8868464.1"/>
    </source>
</evidence>